<name>A0A371FPQ6_MUCPR</name>
<feature type="non-terminal residue" evidence="2">
    <location>
        <position position="1"/>
    </location>
</feature>
<evidence type="ECO:0000313" key="3">
    <source>
        <dbReference type="Proteomes" id="UP000257109"/>
    </source>
</evidence>
<evidence type="ECO:0000259" key="1">
    <source>
        <dbReference type="Pfam" id="PF03732"/>
    </source>
</evidence>
<dbReference type="AlphaFoldDB" id="A0A371FPQ6"/>
<dbReference type="Pfam" id="PF03732">
    <property type="entry name" value="Retrotrans_gag"/>
    <property type="match status" value="1"/>
</dbReference>
<proteinExistence type="predicted"/>
<sequence>MENNDRTLKELATPNVVRRPPQASKGIPCGLLHNEATGDIGRLHQNEGVPILLGRSSEGLTVSSASAFNTWGDMKRTFLEKFFLASKTVSIRKEICGIRHHTGETLHKYWERFNKLYATDESQFIHLLDT</sequence>
<feature type="domain" description="Retrotransposon gag" evidence="1">
    <location>
        <begin position="64"/>
        <end position="118"/>
    </location>
</feature>
<protein>
    <recommendedName>
        <fullName evidence="1">Retrotransposon gag domain-containing protein</fullName>
    </recommendedName>
</protein>
<gene>
    <name evidence="2" type="ORF">CR513_39232</name>
</gene>
<dbReference type="EMBL" id="QJKJ01008282">
    <property type="protein sequence ID" value="RDX80241.1"/>
    <property type="molecule type" value="Genomic_DNA"/>
</dbReference>
<evidence type="ECO:0000313" key="2">
    <source>
        <dbReference type="EMBL" id="RDX80241.1"/>
    </source>
</evidence>
<accession>A0A371FPQ6</accession>
<dbReference type="OrthoDB" id="1305902at2759"/>
<dbReference type="InterPro" id="IPR005162">
    <property type="entry name" value="Retrotrans_gag_dom"/>
</dbReference>
<dbReference type="PANTHER" id="PTHR33223">
    <property type="entry name" value="CCHC-TYPE DOMAIN-CONTAINING PROTEIN"/>
    <property type="match status" value="1"/>
</dbReference>
<comment type="caution">
    <text evidence="2">The sequence shown here is derived from an EMBL/GenBank/DDBJ whole genome shotgun (WGS) entry which is preliminary data.</text>
</comment>
<organism evidence="2 3">
    <name type="scientific">Mucuna pruriens</name>
    <name type="common">Velvet bean</name>
    <name type="synonym">Dolichos pruriens</name>
    <dbReference type="NCBI Taxonomy" id="157652"/>
    <lineage>
        <taxon>Eukaryota</taxon>
        <taxon>Viridiplantae</taxon>
        <taxon>Streptophyta</taxon>
        <taxon>Embryophyta</taxon>
        <taxon>Tracheophyta</taxon>
        <taxon>Spermatophyta</taxon>
        <taxon>Magnoliopsida</taxon>
        <taxon>eudicotyledons</taxon>
        <taxon>Gunneridae</taxon>
        <taxon>Pentapetalae</taxon>
        <taxon>rosids</taxon>
        <taxon>fabids</taxon>
        <taxon>Fabales</taxon>
        <taxon>Fabaceae</taxon>
        <taxon>Papilionoideae</taxon>
        <taxon>50 kb inversion clade</taxon>
        <taxon>NPAAA clade</taxon>
        <taxon>indigoferoid/millettioid clade</taxon>
        <taxon>Phaseoleae</taxon>
        <taxon>Mucuna</taxon>
    </lineage>
</organism>
<dbReference type="PANTHER" id="PTHR33223:SF3">
    <property type="match status" value="1"/>
</dbReference>
<dbReference type="Proteomes" id="UP000257109">
    <property type="component" value="Unassembled WGS sequence"/>
</dbReference>
<reference evidence="2" key="1">
    <citation type="submission" date="2018-05" db="EMBL/GenBank/DDBJ databases">
        <title>Draft genome of Mucuna pruriens seed.</title>
        <authorList>
            <person name="Nnadi N.E."/>
            <person name="Vos R."/>
            <person name="Hasami M.H."/>
            <person name="Devisetty U.K."/>
            <person name="Aguiy J.C."/>
        </authorList>
    </citation>
    <scope>NUCLEOTIDE SEQUENCE [LARGE SCALE GENOMIC DNA]</scope>
    <source>
        <strain evidence="2">JCA_2017</strain>
    </source>
</reference>
<keyword evidence="3" id="KW-1185">Reference proteome</keyword>